<dbReference type="PROSITE" id="PS50054">
    <property type="entry name" value="TYR_PHOSPHATASE_DUAL"/>
    <property type="match status" value="1"/>
</dbReference>
<evidence type="ECO:0000313" key="4">
    <source>
        <dbReference type="EMBL" id="OMJ72216.1"/>
    </source>
</evidence>
<evidence type="ECO:0000313" key="5">
    <source>
        <dbReference type="Proteomes" id="UP000187209"/>
    </source>
</evidence>
<dbReference type="Gene3D" id="3.90.190.10">
    <property type="entry name" value="Protein tyrosine phosphatase superfamily"/>
    <property type="match status" value="1"/>
</dbReference>
<dbReference type="SUPFAM" id="SSF52799">
    <property type="entry name" value="(Phosphotyrosine protein) phosphatases II"/>
    <property type="match status" value="1"/>
</dbReference>
<name>A0A1R2B647_9CILI</name>
<organism evidence="4 5">
    <name type="scientific">Stentor coeruleus</name>
    <dbReference type="NCBI Taxonomy" id="5963"/>
    <lineage>
        <taxon>Eukaryota</taxon>
        <taxon>Sar</taxon>
        <taxon>Alveolata</taxon>
        <taxon>Ciliophora</taxon>
        <taxon>Postciliodesmatophora</taxon>
        <taxon>Heterotrichea</taxon>
        <taxon>Heterotrichida</taxon>
        <taxon>Stentoridae</taxon>
        <taxon>Stentor</taxon>
    </lineage>
</organism>
<dbReference type="PANTHER" id="PTHR46653:SF1">
    <property type="entry name" value="SPECIFICITY PROTEIN PHOSPHATASE, PUTATIVE-RELATED"/>
    <property type="match status" value="1"/>
</dbReference>
<dbReference type="InterPro" id="IPR020422">
    <property type="entry name" value="TYR_PHOSPHATASE_DUAL_dom"/>
</dbReference>
<dbReference type="InterPro" id="IPR000387">
    <property type="entry name" value="Tyr_Pase_dom"/>
</dbReference>
<dbReference type="InterPro" id="IPR000340">
    <property type="entry name" value="Dual-sp_phosphatase_cat-dom"/>
</dbReference>
<reference evidence="4 5" key="1">
    <citation type="submission" date="2016-11" db="EMBL/GenBank/DDBJ databases">
        <title>The macronuclear genome of Stentor coeruleus: a giant cell with tiny introns.</title>
        <authorList>
            <person name="Slabodnick M."/>
            <person name="Ruby J.G."/>
            <person name="Reiff S.B."/>
            <person name="Swart E.C."/>
            <person name="Gosai S."/>
            <person name="Prabakaran S."/>
            <person name="Witkowska E."/>
            <person name="Larue G.E."/>
            <person name="Fisher S."/>
            <person name="Freeman R.M."/>
            <person name="Gunawardena J."/>
            <person name="Chu W."/>
            <person name="Stover N.A."/>
            <person name="Gregory B.D."/>
            <person name="Nowacki M."/>
            <person name="Derisi J."/>
            <person name="Roy S.W."/>
            <person name="Marshall W.F."/>
            <person name="Sood P."/>
        </authorList>
    </citation>
    <scope>NUCLEOTIDE SEQUENCE [LARGE SCALE GENOMIC DNA]</scope>
    <source>
        <strain evidence="4">WM001</strain>
    </source>
</reference>
<feature type="domain" description="Tyrosine-protein phosphatase" evidence="2">
    <location>
        <begin position="7"/>
        <end position="154"/>
    </location>
</feature>
<dbReference type="EMBL" id="MPUH01000920">
    <property type="protein sequence ID" value="OMJ72216.1"/>
    <property type="molecule type" value="Genomic_DNA"/>
</dbReference>
<feature type="region of interest" description="Disordered" evidence="1">
    <location>
        <begin position="322"/>
        <end position="368"/>
    </location>
</feature>
<feature type="domain" description="Tyrosine specific protein phosphatases" evidence="3">
    <location>
        <begin position="74"/>
        <end position="135"/>
    </location>
</feature>
<protein>
    <recommendedName>
        <fullName evidence="6">Tyrosine-protein phosphatase domain-containing protein</fullName>
    </recommendedName>
</protein>
<dbReference type="Pfam" id="PF00782">
    <property type="entry name" value="DSPc"/>
    <property type="match status" value="1"/>
</dbReference>
<keyword evidence="5" id="KW-1185">Reference proteome</keyword>
<dbReference type="SMART" id="SM00195">
    <property type="entry name" value="DSPc"/>
    <property type="match status" value="1"/>
</dbReference>
<proteinExistence type="predicted"/>
<evidence type="ECO:0000259" key="3">
    <source>
        <dbReference type="PROSITE" id="PS50056"/>
    </source>
</evidence>
<dbReference type="PROSITE" id="PS50056">
    <property type="entry name" value="TYR_PHOSPHATASE_2"/>
    <property type="match status" value="1"/>
</dbReference>
<accession>A0A1R2B647</accession>
<dbReference type="Proteomes" id="UP000187209">
    <property type="component" value="Unassembled WGS sequence"/>
</dbReference>
<comment type="caution">
    <text evidence="4">The sequence shown here is derived from an EMBL/GenBank/DDBJ whole genome shotgun (WGS) entry which is preliminary data.</text>
</comment>
<dbReference type="CDD" id="cd14498">
    <property type="entry name" value="DSP"/>
    <property type="match status" value="1"/>
</dbReference>
<feature type="region of interest" description="Disordered" evidence="1">
    <location>
        <begin position="254"/>
        <end position="278"/>
    </location>
</feature>
<sequence length="368" mass="41585">MDSVLVGAFKVKDGLFLGDEFAAQDLEFVVANKVTRIVNCACRQVPNHWEPIGVNYLSFAWFDNENQIILDSSDKNFSMIYTFIEQGLETGESVLVHSVRGVSRCVCIISAYLLKKYQWTLYKALDFIAFRRPDLDLNPAFLNQLGAFENRLAKNTKLPRTDQWDQVTENPEELVLRNTFINARLGEPTDYHLSNNDEDAPSVIKWRENAMETAGNVAKNKVDCGFVIIRSCIKGRDKTEKKVQMIAGENAKEKSLGGRGNFGKGVDGEDKVKNRSSSLNRNENRLVKEAIYAARTMLDIDIPRQKQITRGAVTSKDFKKSDREEVVVKVSRPTTAPQKRPASPRVVDKIKTTRSVKNTPYGSIKKKK</sequence>
<dbReference type="InterPro" id="IPR029021">
    <property type="entry name" value="Prot-tyrosine_phosphatase-like"/>
</dbReference>
<evidence type="ECO:0008006" key="6">
    <source>
        <dbReference type="Google" id="ProtNLM"/>
    </source>
</evidence>
<dbReference type="PANTHER" id="PTHR46653">
    <property type="entry name" value="SPECIFICITY PROTEIN PHOSPHATASE, PUTATIVE-RELATED"/>
    <property type="match status" value="1"/>
</dbReference>
<dbReference type="AlphaFoldDB" id="A0A1R2B647"/>
<dbReference type="OrthoDB" id="10252009at2759"/>
<gene>
    <name evidence="4" type="ORF">SteCoe_29391</name>
</gene>
<evidence type="ECO:0000259" key="2">
    <source>
        <dbReference type="PROSITE" id="PS50054"/>
    </source>
</evidence>
<evidence type="ECO:0000256" key="1">
    <source>
        <dbReference type="SAM" id="MobiDB-lite"/>
    </source>
</evidence>